<dbReference type="InterPro" id="IPR011037">
    <property type="entry name" value="Pyrv_Knase-like_insert_dom_sf"/>
</dbReference>
<feature type="domain" description="MOSC" evidence="1">
    <location>
        <begin position="20"/>
        <end position="145"/>
    </location>
</feature>
<dbReference type="GO" id="GO:0003824">
    <property type="term" value="F:catalytic activity"/>
    <property type="evidence" value="ECO:0007669"/>
    <property type="project" value="InterPro"/>
</dbReference>
<dbReference type="EMBL" id="CACVAP010000098">
    <property type="protein sequence ID" value="CAA6821372.1"/>
    <property type="molecule type" value="Genomic_DNA"/>
</dbReference>
<dbReference type="InterPro" id="IPR005302">
    <property type="entry name" value="MoCF_Sase_C"/>
</dbReference>
<protein>
    <recommendedName>
        <fullName evidence="1">MOSC domain-containing protein</fullName>
    </recommendedName>
</protein>
<dbReference type="SUPFAM" id="SSF50800">
    <property type="entry name" value="PK beta-barrel domain-like"/>
    <property type="match status" value="1"/>
</dbReference>
<proteinExistence type="predicted"/>
<dbReference type="AlphaFoldDB" id="A0A6S6TKG9"/>
<evidence type="ECO:0000313" key="2">
    <source>
        <dbReference type="EMBL" id="CAA6821372.1"/>
    </source>
</evidence>
<sequence length="150" mass="16856">MSNSIGHVVELFISKKNEDQRISKTLIEIDMDGVIDDKFYAKDVERAILLTSTSSYDLVSKNNIKISYGALGENILIDYNPYDLPIGTKVKIGKVVIEISQNCTICNHLSSIDKRVPTLLENDRGVFVKVIEAGFIEKGDKLYLLDFLQN</sequence>
<organism evidence="2">
    <name type="scientific">uncultured Sulfurovum sp</name>
    <dbReference type="NCBI Taxonomy" id="269237"/>
    <lineage>
        <taxon>Bacteria</taxon>
        <taxon>Pseudomonadati</taxon>
        <taxon>Campylobacterota</taxon>
        <taxon>Epsilonproteobacteria</taxon>
        <taxon>Campylobacterales</taxon>
        <taxon>Sulfurovaceae</taxon>
        <taxon>Sulfurovum</taxon>
        <taxon>environmental samples</taxon>
    </lineage>
</organism>
<evidence type="ECO:0000259" key="1">
    <source>
        <dbReference type="PROSITE" id="PS51340"/>
    </source>
</evidence>
<name>A0A6S6TKG9_9BACT</name>
<dbReference type="Pfam" id="PF03473">
    <property type="entry name" value="MOSC"/>
    <property type="match status" value="1"/>
</dbReference>
<dbReference type="GO" id="GO:0030170">
    <property type="term" value="F:pyridoxal phosphate binding"/>
    <property type="evidence" value="ECO:0007669"/>
    <property type="project" value="InterPro"/>
</dbReference>
<reference evidence="2" key="1">
    <citation type="submission" date="2020-01" db="EMBL/GenBank/DDBJ databases">
        <authorList>
            <person name="Meier V. D."/>
            <person name="Meier V D."/>
        </authorList>
    </citation>
    <scope>NUCLEOTIDE SEQUENCE</scope>
    <source>
        <strain evidence="2">HLG_WM_MAG_06</strain>
    </source>
</reference>
<accession>A0A6S6TKG9</accession>
<dbReference type="GO" id="GO:0030151">
    <property type="term" value="F:molybdenum ion binding"/>
    <property type="evidence" value="ECO:0007669"/>
    <property type="project" value="InterPro"/>
</dbReference>
<gene>
    <name evidence="2" type="ORF">HELGO_WM63013</name>
</gene>
<dbReference type="PROSITE" id="PS51340">
    <property type="entry name" value="MOSC"/>
    <property type="match status" value="1"/>
</dbReference>
<dbReference type="Gene3D" id="2.40.33.20">
    <property type="entry name" value="PK beta-barrel domain-like"/>
    <property type="match status" value="1"/>
</dbReference>